<organism evidence="1 2">
    <name type="scientific">Thlaspi arvense</name>
    <name type="common">Field penny-cress</name>
    <dbReference type="NCBI Taxonomy" id="13288"/>
    <lineage>
        <taxon>Eukaryota</taxon>
        <taxon>Viridiplantae</taxon>
        <taxon>Streptophyta</taxon>
        <taxon>Embryophyta</taxon>
        <taxon>Tracheophyta</taxon>
        <taxon>Spermatophyta</taxon>
        <taxon>Magnoliopsida</taxon>
        <taxon>eudicotyledons</taxon>
        <taxon>Gunneridae</taxon>
        <taxon>Pentapetalae</taxon>
        <taxon>rosids</taxon>
        <taxon>malvids</taxon>
        <taxon>Brassicales</taxon>
        <taxon>Brassicaceae</taxon>
        <taxon>Thlaspideae</taxon>
        <taxon>Thlaspi</taxon>
    </lineage>
</organism>
<dbReference type="AlphaFoldDB" id="A0AAU9SJV7"/>
<accession>A0AAU9SJV7</accession>
<evidence type="ECO:0000313" key="2">
    <source>
        <dbReference type="Proteomes" id="UP000836841"/>
    </source>
</evidence>
<gene>
    <name evidence="1" type="ORF">TAV2_LOCUS17440</name>
</gene>
<keyword evidence="2" id="KW-1185">Reference proteome</keyword>
<name>A0AAU9SJV7_THLAR</name>
<reference evidence="1 2" key="1">
    <citation type="submission" date="2022-03" db="EMBL/GenBank/DDBJ databases">
        <authorList>
            <person name="Nunn A."/>
            <person name="Chopra R."/>
            <person name="Nunn A."/>
            <person name="Contreras Garrido A."/>
        </authorList>
    </citation>
    <scope>NUCLEOTIDE SEQUENCE [LARGE SCALE GENOMIC DNA]</scope>
</reference>
<sequence>PTCSREYEALLNELIIYVISGFDVTKSTPRFQLTDFDKSIRFTHITTMVPADDSFYQIPNQLFRFSRRTSCFSQHQQGPPSSQKVRLSEFDEYEAINNVQPKRTR</sequence>
<dbReference type="EMBL" id="OU466861">
    <property type="protein sequence ID" value="CAH2065233.1"/>
    <property type="molecule type" value="Genomic_DNA"/>
</dbReference>
<proteinExistence type="predicted"/>
<protein>
    <submittedName>
        <fullName evidence="1">Uncharacterized protein</fullName>
    </submittedName>
</protein>
<evidence type="ECO:0000313" key="1">
    <source>
        <dbReference type="EMBL" id="CAH2065233.1"/>
    </source>
</evidence>
<dbReference type="Proteomes" id="UP000836841">
    <property type="component" value="Chromosome 5"/>
</dbReference>
<feature type="non-terminal residue" evidence="1">
    <location>
        <position position="105"/>
    </location>
</feature>